<feature type="non-terminal residue" evidence="1">
    <location>
        <position position="71"/>
    </location>
</feature>
<gene>
    <name evidence="1" type="ORF">NDU88_002933</name>
</gene>
<organism evidence="1 2">
    <name type="scientific">Pleurodeles waltl</name>
    <name type="common">Iberian ribbed newt</name>
    <dbReference type="NCBI Taxonomy" id="8319"/>
    <lineage>
        <taxon>Eukaryota</taxon>
        <taxon>Metazoa</taxon>
        <taxon>Chordata</taxon>
        <taxon>Craniata</taxon>
        <taxon>Vertebrata</taxon>
        <taxon>Euteleostomi</taxon>
        <taxon>Amphibia</taxon>
        <taxon>Batrachia</taxon>
        <taxon>Caudata</taxon>
        <taxon>Salamandroidea</taxon>
        <taxon>Salamandridae</taxon>
        <taxon>Pleurodelinae</taxon>
        <taxon>Pleurodeles</taxon>
    </lineage>
</organism>
<dbReference type="EMBL" id="JANPWB010000013">
    <property type="protein sequence ID" value="KAJ1105528.1"/>
    <property type="molecule type" value="Genomic_DNA"/>
</dbReference>
<proteinExistence type="predicted"/>
<sequence length="71" mass="8429">VQNYIHFHQRVWCPHNVFSLVTLYPYVCTSCKHIFISKIVFEIEMCNIFLKQALSVVSTDDYNYLDVLLLD</sequence>
<comment type="caution">
    <text evidence="1">The sequence shown here is derived from an EMBL/GenBank/DDBJ whole genome shotgun (WGS) entry which is preliminary data.</text>
</comment>
<reference evidence="1" key="1">
    <citation type="journal article" date="2022" name="bioRxiv">
        <title>Sequencing and chromosome-scale assembly of the giantPleurodeles waltlgenome.</title>
        <authorList>
            <person name="Brown T."/>
            <person name="Elewa A."/>
            <person name="Iarovenko S."/>
            <person name="Subramanian E."/>
            <person name="Araus A.J."/>
            <person name="Petzold A."/>
            <person name="Susuki M."/>
            <person name="Suzuki K.-i.T."/>
            <person name="Hayashi T."/>
            <person name="Toyoda A."/>
            <person name="Oliveira C."/>
            <person name="Osipova E."/>
            <person name="Leigh N.D."/>
            <person name="Simon A."/>
            <person name="Yun M.H."/>
        </authorList>
    </citation>
    <scope>NUCLEOTIDE SEQUENCE</scope>
    <source>
        <strain evidence="1">20211129_DDA</strain>
        <tissue evidence="1">Liver</tissue>
    </source>
</reference>
<feature type="non-terminal residue" evidence="1">
    <location>
        <position position="1"/>
    </location>
</feature>
<evidence type="ECO:0000313" key="2">
    <source>
        <dbReference type="Proteomes" id="UP001066276"/>
    </source>
</evidence>
<name>A0AAV7MU72_PLEWA</name>
<dbReference type="Proteomes" id="UP001066276">
    <property type="component" value="Chromosome 9"/>
</dbReference>
<keyword evidence="2" id="KW-1185">Reference proteome</keyword>
<protein>
    <submittedName>
        <fullName evidence="1">Uncharacterized protein</fullName>
    </submittedName>
</protein>
<dbReference type="AlphaFoldDB" id="A0AAV7MU72"/>
<accession>A0AAV7MU72</accession>
<evidence type="ECO:0000313" key="1">
    <source>
        <dbReference type="EMBL" id="KAJ1105528.1"/>
    </source>
</evidence>